<reference evidence="1" key="2">
    <citation type="submission" date="2022-10" db="EMBL/GenBank/DDBJ databases">
        <authorList>
            <consortium name="ENA_rothamsted_submissions"/>
            <consortium name="culmorum"/>
            <person name="King R."/>
        </authorList>
    </citation>
    <scope>NUCLEOTIDE SEQUENCE</scope>
</reference>
<gene>
    <name evidence="1" type="ORF">CHIRRI_LOCUS14611</name>
</gene>
<name>A0A9N9S5P8_9DIPT</name>
<sequence length="208" mass="24083">MNEIVFIPIPPLPPKISSCEISMHVKSRSNTFKFKEILFRQKNADTSFKDVDGIIMKNCLNADDALQMLQMQWFLETFNKSVQTFMIKIEIDELIDSLNTASVSKLMKNMRKKFWIILFQTFCGKCQIFWKYDEKSFWLKMDTQVSNFVLDFLASSMTNDHPGVSNDILTMTSSTQQILELDLLSLIDSRNYNLLMLAAEDTRVDTAS</sequence>
<evidence type="ECO:0000313" key="1">
    <source>
        <dbReference type="EMBL" id="CAG9811804.1"/>
    </source>
</evidence>
<reference evidence="1" key="1">
    <citation type="submission" date="2022-01" db="EMBL/GenBank/DDBJ databases">
        <authorList>
            <person name="King R."/>
        </authorList>
    </citation>
    <scope>NUCLEOTIDE SEQUENCE</scope>
</reference>
<organism evidence="1 2">
    <name type="scientific">Chironomus riparius</name>
    <dbReference type="NCBI Taxonomy" id="315576"/>
    <lineage>
        <taxon>Eukaryota</taxon>
        <taxon>Metazoa</taxon>
        <taxon>Ecdysozoa</taxon>
        <taxon>Arthropoda</taxon>
        <taxon>Hexapoda</taxon>
        <taxon>Insecta</taxon>
        <taxon>Pterygota</taxon>
        <taxon>Neoptera</taxon>
        <taxon>Endopterygota</taxon>
        <taxon>Diptera</taxon>
        <taxon>Nematocera</taxon>
        <taxon>Chironomoidea</taxon>
        <taxon>Chironomidae</taxon>
        <taxon>Chironominae</taxon>
        <taxon>Chironomus</taxon>
    </lineage>
</organism>
<proteinExistence type="predicted"/>
<dbReference type="EMBL" id="OU895880">
    <property type="protein sequence ID" value="CAG9811804.1"/>
    <property type="molecule type" value="Genomic_DNA"/>
</dbReference>
<dbReference type="Proteomes" id="UP001153620">
    <property type="component" value="Chromosome 4"/>
</dbReference>
<protein>
    <submittedName>
        <fullName evidence="1">Uncharacterized protein</fullName>
    </submittedName>
</protein>
<dbReference type="AlphaFoldDB" id="A0A9N9S5P8"/>
<evidence type="ECO:0000313" key="2">
    <source>
        <dbReference type="Proteomes" id="UP001153620"/>
    </source>
</evidence>
<accession>A0A9N9S5P8</accession>
<keyword evidence="2" id="KW-1185">Reference proteome</keyword>